<organism evidence="5 6">
    <name type="scientific">Aspergillus cavernicola</name>
    <dbReference type="NCBI Taxonomy" id="176166"/>
    <lineage>
        <taxon>Eukaryota</taxon>
        <taxon>Fungi</taxon>
        <taxon>Dikarya</taxon>
        <taxon>Ascomycota</taxon>
        <taxon>Pezizomycotina</taxon>
        <taxon>Eurotiomycetes</taxon>
        <taxon>Eurotiomycetidae</taxon>
        <taxon>Eurotiales</taxon>
        <taxon>Aspergillaceae</taxon>
        <taxon>Aspergillus</taxon>
        <taxon>Aspergillus subgen. Nidulantes</taxon>
    </lineage>
</organism>
<feature type="region of interest" description="Disordered" evidence="2">
    <location>
        <begin position="737"/>
        <end position="761"/>
    </location>
</feature>
<reference evidence="5 6" key="1">
    <citation type="submission" date="2024-07" db="EMBL/GenBank/DDBJ databases">
        <title>Section-level genome sequencing and comparative genomics of Aspergillus sections Usti and Cavernicolus.</title>
        <authorList>
            <consortium name="Lawrence Berkeley National Laboratory"/>
            <person name="Nybo J.L."/>
            <person name="Vesth T.C."/>
            <person name="Theobald S."/>
            <person name="Frisvad J.C."/>
            <person name="Larsen T.O."/>
            <person name="Kjaerboelling I."/>
            <person name="Rothschild-Mancinelli K."/>
            <person name="Lyhne E.K."/>
            <person name="Kogle M.E."/>
            <person name="Barry K."/>
            <person name="Clum A."/>
            <person name="Na H."/>
            <person name="Ledsgaard L."/>
            <person name="Lin J."/>
            <person name="Lipzen A."/>
            <person name="Kuo A."/>
            <person name="Riley R."/>
            <person name="Mondo S."/>
            <person name="LaButti K."/>
            <person name="Haridas S."/>
            <person name="Pangalinan J."/>
            <person name="Salamov A.A."/>
            <person name="Simmons B.A."/>
            <person name="Magnuson J.K."/>
            <person name="Chen J."/>
            <person name="Drula E."/>
            <person name="Henrissat B."/>
            <person name="Wiebenga A."/>
            <person name="Lubbers R.J."/>
            <person name="Gomes A.C."/>
            <person name="Makela M.R."/>
            <person name="Stajich J."/>
            <person name="Grigoriev I.V."/>
            <person name="Mortensen U.H."/>
            <person name="De vries R.P."/>
            <person name="Baker S.E."/>
            <person name="Andersen M.R."/>
        </authorList>
    </citation>
    <scope>NUCLEOTIDE SEQUENCE [LARGE SCALE GENOMIC DNA]</scope>
    <source>
        <strain evidence="5 6">CBS 600.67</strain>
    </source>
</reference>
<protein>
    <recommendedName>
        <fullName evidence="7">Phosphatidate phosphatase APP1 catalytic domain-containing protein</fullName>
    </recommendedName>
</protein>
<dbReference type="InterPro" id="IPR049730">
    <property type="entry name" value="SNF2/RAD54-like_C"/>
</dbReference>
<feature type="region of interest" description="Disordered" evidence="2">
    <location>
        <begin position="1054"/>
        <end position="1088"/>
    </location>
</feature>
<dbReference type="InterPro" id="IPR052935">
    <property type="entry name" value="Mg2+_PAP"/>
</dbReference>
<feature type="region of interest" description="Disordered" evidence="2">
    <location>
        <begin position="1396"/>
        <end position="1660"/>
    </location>
</feature>
<feature type="compositionally biased region" description="Pro residues" evidence="2">
    <location>
        <begin position="1603"/>
        <end position="1613"/>
    </location>
</feature>
<feature type="region of interest" description="Disordered" evidence="2">
    <location>
        <begin position="978"/>
        <end position="1002"/>
    </location>
</feature>
<feature type="domain" description="Helicase C-terminal" evidence="3">
    <location>
        <begin position="544"/>
        <end position="647"/>
    </location>
</feature>
<feature type="compositionally biased region" description="Gly residues" evidence="2">
    <location>
        <begin position="864"/>
        <end position="875"/>
    </location>
</feature>
<feature type="compositionally biased region" description="Polar residues" evidence="2">
    <location>
        <begin position="1521"/>
        <end position="1546"/>
    </location>
</feature>
<dbReference type="Gene3D" id="3.40.50.300">
    <property type="entry name" value="P-loop containing nucleotide triphosphate hydrolases"/>
    <property type="match status" value="1"/>
</dbReference>
<dbReference type="CDD" id="cd18793">
    <property type="entry name" value="SF2_C_SNF"/>
    <property type="match status" value="1"/>
</dbReference>
<keyword evidence="6" id="KW-1185">Reference proteome</keyword>
<accession>A0ABR4IIG9</accession>
<evidence type="ECO:0008006" key="7">
    <source>
        <dbReference type="Google" id="ProtNLM"/>
    </source>
</evidence>
<proteinExistence type="predicted"/>
<feature type="compositionally biased region" description="Polar residues" evidence="2">
    <location>
        <begin position="1619"/>
        <end position="1649"/>
    </location>
</feature>
<comment type="caution">
    <text evidence="5">The sequence shown here is derived from an EMBL/GenBank/DDBJ whole genome shotgun (WGS) entry which is preliminary data.</text>
</comment>
<feature type="region of interest" description="Disordered" evidence="2">
    <location>
        <begin position="859"/>
        <end position="899"/>
    </location>
</feature>
<feature type="compositionally biased region" description="Polar residues" evidence="2">
    <location>
        <begin position="361"/>
        <end position="370"/>
    </location>
</feature>
<dbReference type="InterPro" id="IPR001650">
    <property type="entry name" value="Helicase_C-like"/>
</dbReference>
<dbReference type="InterPro" id="IPR019236">
    <property type="entry name" value="APP1_cat"/>
</dbReference>
<feature type="compositionally biased region" description="Low complexity" evidence="2">
    <location>
        <begin position="1126"/>
        <end position="1141"/>
    </location>
</feature>
<sequence>MAGSTSSNSPVMAIEKCEIDGVFYEKKYFQGMDHTSTRLAGALGLKVTGELWNLYLHDPATRPILASWSDKRRNSFGADLKHAYMTLRPGIVNDAFKQEMQLLICSPNQPSIGTGGVDEKSLARVTCLWFALRLIEAKPDLFPRSTLHTQPIHLDPYDMAHAYKLLSWIYRMLKGSKIPNTKPQSRAVEVPIYVRDPNAEDDESEVPGLNRSVEDLLGLTSNDAIRAMENSEALEAAEDDEGNATNCRLDMVGDITNAIYQGLSTVSQCTIARSPCDPNDRANLLWHLMEVDRFEDTCVLYEAVHTFSGEDSHGNDPAHIAVLSEVTTKRNTADSVVKEDPSGAQQHGAEAKGLALPQEANPGSSMDETLGSSDLKLAARSTPASSQILGLEDIFGIPTMVGQDIPPCSIITVEIVNPERTQHLHNQRYTHLIKEFQPKGPRTKSEATRFTSADPGHGTYSHKEAFRHSFISRINAEHDLIDRLQHYTEKDDRGFAVFYANTTFDPAVPIPSNPLLQGCYLAMDAPKLRYLFKILHDEGAFNATAASPPRFIVIANWQLVLWVIEMFLNSLSIPFVSIRQSMSEEDRKHPISYFTSPKYRCQVLLTNYNCHAKSLDLHKECSRVLFLELPLNLKRLFQAIGSVHRGGQKRRQKVWVLFQDRTFNRWLEANNTVQALPGIEAKLKDRGVKKAGSKMAEMELSRILGRSRSFSRFIKYNDLGEKYDETVVPQVITNKRGKAPLASPGKRPHNPPWPPRALPQSGKGRFSRFVRLLFGPHAGRRAHLRLWNFRHETLPAVRHRAQARLYRAIITRQTRLAETGRLRLSEVLVGRRRSRRRRGVSGLVGGLLVPFESAAREARKAPIGSGGGGGGGLVGRGSMSEYGPPSASSTWGSGIGGRERGTRRKKVFDYIKAANELRQTYAASWTAQRNASRDANEEFLNAPGAFPDVEIARSGSEEMVIFPSYARRLGRVDNNKMAEAQRERERQRRDSVDTIDEYRGGLDGQERGFPEWDMFDDENAIVAVDVRGWVYAPYRGPMTRKQRLAIALARRLTGIPAPTNNPTELDGASQDGGQIPRTTEKREEEIVDTEAQSIIKKVDNRNESGWKAAAEALDEDATLGRNLQRTPTTASVQSTQSTQSTQLSKDELSVANAHLMERIRPFLSNPMAGMAVTVFFFNDEDSQSRNITTNESGHFSLRASLPFVPTHARVLASEELSAVKEIEIIDSTGVSLISDIDDTVKHSAISSGAKEIFRNVFVRELADLTIEGVTEWYTNLAKSGVEIHYVSNAPWQLYPLLNRFFKMVGLPPGSFHLKQYSGMLQGIFEPTVERKKASLEQILQDFPERKFILVGDSGEADLEVYTDIVMANPGRIIGIFIRDITTPERTAFFDKSIDHLEHTPLQTRTPNRPSLPPRPSPRMSSDPAPDAKSAETEDLIDLSDEPAQKVSSEPEKSLNTRAPPTIPSKPSSLRSVTNTADLADRSPQTRGPIKRKPAPPLPRRHLAVESNNLSPEPVPGRSPPGNRSSTLPIRNSPVGSSEAGETSRATKQPPAPPPPRRSNTGTSMSANSPKQDTLNANLNRLPSDRPSPFPNSSTNTSRSSSPSPHPSRSPAPPSILRSPASNPSLSRTSTNNSDNYPPSRASSINSSVPPQAPLPNKREELWRRRWERASEILGERGVVLGSWRVGKDVQDVSLWLVKEAMKDARGEKSPFFGEKERQSGKENAMHS</sequence>
<feature type="domain" description="Phosphatidate phosphatase APP1 catalytic" evidence="4">
    <location>
        <begin position="1230"/>
        <end position="1379"/>
    </location>
</feature>
<evidence type="ECO:0000256" key="1">
    <source>
        <dbReference type="ARBA" id="ARBA00022801"/>
    </source>
</evidence>
<keyword evidence="1" id="KW-0378">Hydrolase</keyword>
<feature type="compositionally biased region" description="Polar residues" evidence="2">
    <location>
        <begin position="1557"/>
        <end position="1580"/>
    </location>
</feature>
<evidence type="ECO:0000259" key="3">
    <source>
        <dbReference type="Pfam" id="PF00271"/>
    </source>
</evidence>
<name>A0ABR4IIG9_9EURO</name>
<feature type="region of interest" description="Disordered" evidence="2">
    <location>
        <begin position="438"/>
        <end position="458"/>
    </location>
</feature>
<dbReference type="PANTHER" id="PTHR28208:SF3">
    <property type="entry name" value="PHOSPHATIDATE PHOSPHATASE APP1"/>
    <property type="match status" value="1"/>
</dbReference>
<dbReference type="Pfam" id="PF09949">
    <property type="entry name" value="APP1_cat"/>
    <property type="match status" value="1"/>
</dbReference>
<feature type="compositionally biased region" description="Basic and acidic residues" evidence="2">
    <location>
        <begin position="438"/>
        <end position="447"/>
    </location>
</feature>
<gene>
    <name evidence="5" type="ORF">BDW59DRAFT_179088</name>
</gene>
<evidence type="ECO:0000259" key="4">
    <source>
        <dbReference type="Pfam" id="PF09949"/>
    </source>
</evidence>
<dbReference type="EMBL" id="JBFXLS010000024">
    <property type="protein sequence ID" value="KAL2827574.1"/>
    <property type="molecule type" value="Genomic_DNA"/>
</dbReference>
<feature type="compositionally biased region" description="Polar residues" evidence="2">
    <location>
        <begin position="1455"/>
        <end position="1476"/>
    </location>
</feature>
<dbReference type="SUPFAM" id="SSF52540">
    <property type="entry name" value="P-loop containing nucleoside triphosphate hydrolases"/>
    <property type="match status" value="1"/>
</dbReference>
<dbReference type="PANTHER" id="PTHR28208">
    <property type="entry name" value="PHOSPHATIDATE PHOSPHATASE APP1"/>
    <property type="match status" value="1"/>
</dbReference>
<feature type="region of interest" description="Disordered" evidence="2">
    <location>
        <begin position="1707"/>
        <end position="1727"/>
    </location>
</feature>
<feature type="compositionally biased region" description="Basic and acidic residues" evidence="2">
    <location>
        <begin position="331"/>
        <end position="341"/>
    </location>
</feature>
<dbReference type="Proteomes" id="UP001610335">
    <property type="component" value="Unassembled WGS sequence"/>
</dbReference>
<dbReference type="InterPro" id="IPR027417">
    <property type="entry name" value="P-loop_NTPase"/>
</dbReference>
<feature type="compositionally biased region" description="Basic residues" evidence="2">
    <location>
        <begin position="1488"/>
        <end position="1501"/>
    </location>
</feature>
<evidence type="ECO:0000256" key="2">
    <source>
        <dbReference type="SAM" id="MobiDB-lite"/>
    </source>
</evidence>
<evidence type="ECO:0000313" key="6">
    <source>
        <dbReference type="Proteomes" id="UP001610335"/>
    </source>
</evidence>
<dbReference type="Pfam" id="PF00271">
    <property type="entry name" value="Helicase_C"/>
    <property type="match status" value="1"/>
</dbReference>
<feature type="region of interest" description="Disordered" evidence="2">
    <location>
        <begin position="331"/>
        <end position="370"/>
    </location>
</feature>
<evidence type="ECO:0000313" key="5">
    <source>
        <dbReference type="EMBL" id="KAL2827574.1"/>
    </source>
</evidence>
<feature type="region of interest" description="Disordered" evidence="2">
    <location>
        <begin position="1117"/>
        <end position="1141"/>
    </location>
</feature>
<feature type="compositionally biased region" description="Low complexity" evidence="2">
    <location>
        <begin position="1590"/>
        <end position="1602"/>
    </location>
</feature>